<dbReference type="HOGENOM" id="CLU_1247231_0_0_1"/>
<name>M1DM42_SOLTU</name>
<evidence type="ECO:0000313" key="2">
    <source>
        <dbReference type="EnsemblPlants" id="PGSC0003DMT400091221"/>
    </source>
</evidence>
<organism evidence="2 3">
    <name type="scientific">Solanum tuberosum</name>
    <name type="common">Potato</name>
    <dbReference type="NCBI Taxonomy" id="4113"/>
    <lineage>
        <taxon>Eukaryota</taxon>
        <taxon>Viridiplantae</taxon>
        <taxon>Streptophyta</taxon>
        <taxon>Embryophyta</taxon>
        <taxon>Tracheophyta</taxon>
        <taxon>Spermatophyta</taxon>
        <taxon>Magnoliopsida</taxon>
        <taxon>eudicotyledons</taxon>
        <taxon>Gunneridae</taxon>
        <taxon>Pentapetalae</taxon>
        <taxon>asterids</taxon>
        <taxon>lamiids</taxon>
        <taxon>Solanales</taxon>
        <taxon>Solanaceae</taxon>
        <taxon>Solanoideae</taxon>
        <taxon>Solaneae</taxon>
        <taxon>Solanum</taxon>
    </lineage>
</organism>
<feature type="region of interest" description="Disordered" evidence="1">
    <location>
        <begin position="185"/>
        <end position="204"/>
    </location>
</feature>
<accession>M1DM42</accession>
<keyword evidence="3" id="KW-1185">Reference proteome</keyword>
<sequence length="222" mass="25265">MSNSMFLPNRWKFEYPEGMDSMGLALVSYRRTKVFERDMPLHKWARGLFIDEDATTSGAKTAKLSTIGRKRKGKYKVPVAETLEYNSDSDGVYETHLTTLGRYGHEGQEETYFAPNPGVDHRAMRWANVPRDEKMNMIVTPTSSTHIQRIETEYQWDEVDRRRATSMDTFPEVDVDMIFTEAVMPNQASGPSSTSVPPSSETPSSFFAPIPLDHMLLLLLCL</sequence>
<dbReference type="AlphaFoldDB" id="M1DM42"/>
<evidence type="ECO:0000313" key="3">
    <source>
        <dbReference type="Proteomes" id="UP000011115"/>
    </source>
</evidence>
<dbReference type="PaxDb" id="4113-PGSC0003DMT400091221"/>
<dbReference type="EnsemblPlants" id="PGSC0003DMT400091221">
    <property type="protein sequence ID" value="PGSC0003DMT400091221"/>
    <property type="gene ID" value="PGSC0003DMG400040792"/>
</dbReference>
<dbReference type="Gramene" id="PGSC0003DMT400091221">
    <property type="protein sequence ID" value="PGSC0003DMT400091221"/>
    <property type="gene ID" value="PGSC0003DMG400040792"/>
</dbReference>
<evidence type="ECO:0008006" key="4">
    <source>
        <dbReference type="Google" id="ProtNLM"/>
    </source>
</evidence>
<dbReference type="Proteomes" id="UP000011115">
    <property type="component" value="Unassembled WGS sequence"/>
</dbReference>
<dbReference type="InParanoid" id="M1DM42"/>
<protein>
    <recommendedName>
        <fullName evidence="4">Integrase core domain containing protein</fullName>
    </recommendedName>
</protein>
<proteinExistence type="predicted"/>
<reference evidence="3" key="1">
    <citation type="journal article" date="2011" name="Nature">
        <title>Genome sequence and analysis of the tuber crop potato.</title>
        <authorList>
            <consortium name="The Potato Genome Sequencing Consortium"/>
        </authorList>
    </citation>
    <scope>NUCLEOTIDE SEQUENCE [LARGE SCALE GENOMIC DNA]</scope>
    <source>
        <strain evidence="3">cv. DM1-3 516 R44</strain>
    </source>
</reference>
<evidence type="ECO:0000256" key="1">
    <source>
        <dbReference type="SAM" id="MobiDB-lite"/>
    </source>
</evidence>
<reference evidence="2" key="2">
    <citation type="submission" date="2015-06" db="UniProtKB">
        <authorList>
            <consortium name="EnsemblPlants"/>
        </authorList>
    </citation>
    <scope>IDENTIFICATION</scope>
    <source>
        <strain evidence="2">DM1-3 516 R44</strain>
    </source>
</reference>
<feature type="compositionally biased region" description="Low complexity" evidence="1">
    <location>
        <begin position="189"/>
        <end position="204"/>
    </location>
</feature>